<dbReference type="SUPFAM" id="SSF51735">
    <property type="entry name" value="NAD(P)-binding Rossmann-fold domains"/>
    <property type="match status" value="1"/>
</dbReference>
<dbReference type="Gene3D" id="3.40.50.720">
    <property type="entry name" value="NAD(P)-binding Rossmann-like Domain"/>
    <property type="match status" value="2"/>
</dbReference>
<proteinExistence type="inferred from homology"/>
<evidence type="ECO:0000313" key="4">
    <source>
        <dbReference type="EMBL" id="KAJ5573150.1"/>
    </source>
</evidence>
<dbReference type="AlphaFoldDB" id="A0AAD6DEC5"/>
<evidence type="ECO:0000256" key="2">
    <source>
        <dbReference type="ARBA" id="ARBA00022857"/>
    </source>
</evidence>
<keyword evidence="3" id="KW-0560">Oxidoreductase</keyword>
<dbReference type="InterPro" id="IPR020904">
    <property type="entry name" value="Sc_DH/Rdtase_CS"/>
</dbReference>
<reference evidence="4 5" key="1">
    <citation type="journal article" date="2023" name="IMA Fungus">
        <title>Comparative genomic study of the Penicillium genus elucidates a diverse pangenome and 15 lateral gene transfer events.</title>
        <authorList>
            <person name="Petersen C."/>
            <person name="Sorensen T."/>
            <person name="Nielsen M.R."/>
            <person name="Sondergaard T.E."/>
            <person name="Sorensen J.L."/>
            <person name="Fitzpatrick D.A."/>
            <person name="Frisvad J.C."/>
            <person name="Nielsen K.L."/>
        </authorList>
    </citation>
    <scope>NUCLEOTIDE SEQUENCE [LARGE SCALE GENOMIC DNA]</scope>
    <source>
        <strain evidence="4 5">IBT 29057</strain>
    </source>
</reference>
<evidence type="ECO:0000313" key="5">
    <source>
        <dbReference type="Proteomes" id="UP001216150"/>
    </source>
</evidence>
<dbReference type="GO" id="GO:0016616">
    <property type="term" value="F:oxidoreductase activity, acting on the CH-OH group of donors, NAD or NADP as acceptor"/>
    <property type="evidence" value="ECO:0007669"/>
    <property type="project" value="UniProtKB-ARBA"/>
</dbReference>
<keyword evidence="2" id="KW-0521">NADP</keyword>
<dbReference type="EMBL" id="JAQJAC010000009">
    <property type="protein sequence ID" value="KAJ5573150.1"/>
    <property type="molecule type" value="Genomic_DNA"/>
</dbReference>
<dbReference type="Pfam" id="PF13561">
    <property type="entry name" value="adh_short_C2"/>
    <property type="match status" value="1"/>
</dbReference>
<evidence type="ECO:0000256" key="1">
    <source>
        <dbReference type="ARBA" id="ARBA00006484"/>
    </source>
</evidence>
<gene>
    <name evidence="4" type="ORF">N7450_010134</name>
</gene>
<dbReference type="GO" id="GO:0050664">
    <property type="term" value="F:oxidoreductase activity, acting on NAD(P)H, oxygen as acceptor"/>
    <property type="evidence" value="ECO:0007669"/>
    <property type="project" value="TreeGrafter"/>
</dbReference>
<comment type="caution">
    <text evidence="4">The sequence shown here is derived from an EMBL/GenBank/DDBJ whole genome shotgun (WGS) entry which is preliminary data.</text>
</comment>
<dbReference type="InterPro" id="IPR036291">
    <property type="entry name" value="NAD(P)-bd_dom_sf"/>
</dbReference>
<keyword evidence="5" id="KW-1185">Reference proteome</keyword>
<dbReference type="PRINTS" id="PR00081">
    <property type="entry name" value="GDHRDH"/>
</dbReference>
<dbReference type="PANTHER" id="PTHR43008">
    <property type="entry name" value="BENZIL REDUCTASE"/>
    <property type="match status" value="1"/>
</dbReference>
<dbReference type="Proteomes" id="UP001216150">
    <property type="component" value="Unassembled WGS sequence"/>
</dbReference>
<name>A0AAD6DEC5_9EURO</name>
<sequence>MACKFGTEETIAADFKSQTIFELMSLKGKVTVVTGAARGIGLALARGAAELGSDVAILDTLHEPSEDLGSWESLGVRIKYYSITAAGLVLDKPFHDHEWEECSKILNVNVMGTFFCAKLASKAMKEQKKKGSIVMIASNAANVAIPSRNMSIYTASKGAIQSLTRALAVELAEFGIRVNSVSPGFIATEMIMEACRRDSNLWDVFSSKPPLQRVGARSHLKGIVGYLLTDAAAYTTGTDVVVDGGLACGHS</sequence>
<dbReference type="PANTHER" id="PTHR43008:SF4">
    <property type="entry name" value="CHAIN DEHYDROGENASE, PUTATIVE (AFU_ORTHOLOGUE AFUA_4G08710)-RELATED"/>
    <property type="match status" value="1"/>
</dbReference>
<dbReference type="InterPro" id="IPR002347">
    <property type="entry name" value="SDR_fam"/>
</dbReference>
<protein>
    <submittedName>
        <fullName evidence="4">Uncharacterized protein</fullName>
    </submittedName>
</protein>
<dbReference type="PROSITE" id="PS00061">
    <property type="entry name" value="ADH_SHORT"/>
    <property type="match status" value="1"/>
</dbReference>
<comment type="similarity">
    <text evidence="1">Belongs to the short-chain dehydrogenases/reductases (SDR) family.</text>
</comment>
<accession>A0AAD6DEC5</accession>
<evidence type="ECO:0000256" key="3">
    <source>
        <dbReference type="ARBA" id="ARBA00023002"/>
    </source>
</evidence>
<organism evidence="4 5">
    <name type="scientific">Penicillium hetheringtonii</name>
    <dbReference type="NCBI Taxonomy" id="911720"/>
    <lineage>
        <taxon>Eukaryota</taxon>
        <taxon>Fungi</taxon>
        <taxon>Dikarya</taxon>
        <taxon>Ascomycota</taxon>
        <taxon>Pezizomycotina</taxon>
        <taxon>Eurotiomycetes</taxon>
        <taxon>Eurotiomycetidae</taxon>
        <taxon>Eurotiales</taxon>
        <taxon>Aspergillaceae</taxon>
        <taxon>Penicillium</taxon>
    </lineage>
</organism>